<dbReference type="Gene3D" id="2.130.10.10">
    <property type="entry name" value="YVTN repeat-like/Quinoprotein amine dehydrogenase"/>
    <property type="match status" value="3"/>
</dbReference>
<dbReference type="InterPro" id="IPR015943">
    <property type="entry name" value="WD40/YVTN_repeat-like_dom_sf"/>
</dbReference>
<accession>A0A9Q5HTB4</accession>
<dbReference type="GO" id="GO:0003723">
    <property type="term" value="F:RNA binding"/>
    <property type="evidence" value="ECO:0007669"/>
    <property type="project" value="InterPro"/>
</dbReference>
<keyword evidence="6" id="KW-0804">Transcription</keyword>
<dbReference type="InterPro" id="IPR001680">
    <property type="entry name" value="WD40_rpt"/>
</dbReference>
<keyword evidence="5" id="KW-0677">Repeat</keyword>
<evidence type="ECO:0000256" key="2">
    <source>
        <dbReference type="ARBA" id="ARBA00022517"/>
    </source>
</evidence>
<dbReference type="SMART" id="SM00320">
    <property type="entry name" value="WD40"/>
    <property type="match status" value="6"/>
</dbReference>
<dbReference type="OrthoDB" id="4096at2759"/>
<feature type="compositionally biased region" description="Polar residues" evidence="9">
    <location>
        <begin position="922"/>
        <end position="935"/>
    </location>
</feature>
<dbReference type="InterPro" id="IPR053826">
    <property type="entry name" value="WDR75"/>
</dbReference>
<evidence type="ECO:0000256" key="4">
    <source>
        <dbReference type="ARBA" id="ARBA00022574"/>
    </source>
</evidence>
<dbReference type="AlphaFoldDB" id="A0A9Q5HTB4"/>
<comment type="caution">
    <text evidence="11">The sequence shown here is derived from an EMBL/GenBank/DDBJ whole genome shotgun (WGS) entry which is preliminary data.</text>
</comment>
<comment type="subcellular location">
    <subcellularLocation>
        <location evidence="1">Nucleus</location>
        <location evidence="1">Nucleolus</location>
    </subcellularLocation>
</comment>
<keyword evidence="3" id="KW-0698">rRNA processing</keyword>
<dbReference type="PANTHER" id="PTHR44215:SF1">
    <property type="entry name" value="WD REPEAT-CONTAINING PROTEIN 75"/>
    <property type="match status" value="1"/>
</dbReference>
<keyword evidence="7" id="KW-0539">Nucleus</keyword>
<proteinExistence type="predicted"/>
<feature type="repeat" description="WD" evidence="8">
    <location>
        <begin position="322"/>
        <end position="363"/>
    </location>
</feature>
<dbReference type="GO" id="GO:0006364">
    <property type="term" value="P:rRNA processing"/>
    <property type="evidence" value="ECO:0007669"/>
    <property type="project" value="UniProtKB-KW"/>
</dbReference>
<dbReference type="InterPro" id="IPR057644">
    <property type="entry name" value="Beta-prop_WDR75_2nd"/>
</dbReference>
<dbReference type="SUPFAM" id="SSF50978">
    <property type="entry name" value="WD40 repeat-like"/>
    <property type="match status" value="1"/>
</dbReference>
<feature type="region of interest" description="Disordered" evidence="9">
    <location>
        <begin position="18"/>
        <end position="37"/>
    </location>
</feature>
<gene>
    <name evidence="11" type="ORF">A7U60_g7252</name>
</gene>
<dbReference type="Proteomes" id="UP000757232">
    <property type="component" value="Unassembled WGS sequence"/>
</dbReference>
<reference evidence="11" key="1">
    <citation type="submission" date="2016-06" db="EMBL/GenBank/DDBJ databases">
        <title>Draft Genome sequence of the fungus Inonotus baumii.</title>
        <authorList>
            <person name="Zhu H."/>
            <person name="Lin W."/>
        </authorList>
    </citation>
    <scope>NUCLEOTIDE SEQUENCE</scope>
    <source>
        <strain evidence="11">821</strain>
    </source>
</reference>
<evidence type="ECO:0000256" key="9">
    <source>
        <dbReference type="SAM" id="MobiDB-lite"/>
    </source>
</evidence>
<feature type="domain" description="WD repeat-containing protein 75 second beta-propeller" evidence="10">
    <location>
        <begin position="432"/>
        <end position="716"/>
    </location>
</feature>
<feature type="region of interest" description="Disordered" evidence="9">
    <location>
        <begin position="922"/>
        <end position="976"/>
    </location>
</feature>
<feature type="repeat" description="WD" evidence="8">
    <location>
        <begin position="118"/>
        <end position="160"/>
    </location>
</feature>
<dbReference type="Pfam" id="PF23769">
    <property type="entry name" value="Beta-prop_WDR75_2nd"/>
    <property type="match status" value="1"/>
</dbReference>
<evidence type="ECO:0000256" key="7">
    <source>
        <dbReference type="ARBA" id="ARBA00023242"/>
    </source>
</evidence>
<sequence length="976" mass="106414">MSSAGPLNCEDLASRVRAKAKEKGKGNATGSRKTTLVHARGASSSIHSSVEEDPAEWPWVTLADVSVGSRPVVFTSDGNYFFSIVGSSVRIYSVASGKVVSTLSSSSIGSSASRVAIGEGHSDVITSAILNPADPFQLLTASLDGDIKIWNFLDAVLLDTIHIGNPISHMCAHEKFKGQVFVAVPTKVKRKMGSISLGSGNTIIYRVSLKRKQASSVERARPSEVIRVGKTKVAVAMSISPSGSWLVVVAGNKACVCRTSSTDSGFINFVSPEKLTCLTFHPTEDYFATGDETGQIRLWYCLDNRLTVSETTKDRKAQTTTMHWHAHSVSSVAFSKNGSYLLSGGEESVLVIWQIQTGRKEFVPRLGSPISTITVRTNGETEEYLAGLSDGSYLFVDSASLAVNRTIACIRLDPKGTGRAAHTPVPLAAHRKTSTLILPASHPSSLQIFSPTTSALSELEISSTNRVSRRDEKEIEFARVDFVAVSPSGDWMATVDVRENDEEFSAEVNLKIWRWDSSTWSLNTRVERPHGPKKVVAMSFCPREAKSDELLMTVGLDGNVKTWCIKSIIAKETIIEDFWISRSIISSRSEIPSDACWSPDGSILAVSFGRQIALYDSHSNFPLSHLAAMDIRTIESIRFVGRRGRYLFATGRNNAVLWDLVTRTVCWHYYTPCTIAQALAHPHEDLAILIIQPFVEDDALRTSKVLFFGPNSARPMDVRILPFRFRAVDWNYDGSNNATRCLIGITQSWNIVACGEESWTTPTVQDVAREIDSTTGVLPRKTLFQDVFGRSAFADTPAIASSTVAVASDLSSGDRQASLSLFDVPAYLAPPLESMYSSLIGSFLIQPLEHTGPPLLQDHDESEDMVVDDEPRQVLERNRVVEDNELDSLVELFRKHSVDRPHGGHNVNGIANGVNKARANGVPSSDIQSHASTPQLPHIGKKADKTAQKFPAASVAPQPTASVPITVGKKRKKSIS</sequence>
<dbReference type="EMBL" id="LNZH02000208">
    <property type="protein sequence ID" value="OCB85603.1"/>
    <property type="molecule type" value="Genomic_DNA"/>
</dbReference>
<keyword evidence="12" id="KW-1185">Reference proteome</keyword>
<dbReference type="GO" id="GO:0032040">
    <property type="term" value="C:small-subunit processome"/>
    <property type="evidence" value="ECO:0007669"/>
    <property type="project" value="InterPro"/>
</dbReference>
<evidence type="ECO:0000256" key="5">
    <source>
        <dbReference type="ARBA" id="ARBA00022737"/>
    </source>
</evidence>
<protein>
    <recommendedName>
        <fullName evidence="10">WD repeat-containing protein 75 second beta-propeller domain-containing protein</fullName>
    </recommendedName>
</protein>
<evidence type="ECO:0000259" key="10">
    <source>
        <dbReference type="Pfam" id="PF23769"/>
    </source>
</evidence>
<evidence type="ECO:0000313" key="12">
    <source>
        <dbReference type="Proteomes" id="UP000757232"/>
    </source>
</evidence>
<keyword evidence="2" id="KW-0690">Ribosome biogenesis</keyword>
<evidence type="ECO:0000256" key="8">
    <source>
        <dbReference type="PROSITE-ProRule" id="PRU00221"/>
    </source>
</evidence>
<name>A0A9Q5HTB4_SANBA</name>
<dbReference type="GO" id="GO:2000234">
    <property type="term" value="P:positive regulation of rRNA processing"/>
    <property type="evidence" value="ECO:0007669"/>
    <property type="project" value="TreeGrafter"/>
</dbReference>
<keyword evidence="4 8" id="KW-0853">WD repeat</keyword>
<dbReference type="SUPFAM" id="SSF82171">
    <property type="entry name" value="DPP6 N-terminal domain-like"/>
    <property type="match status" value="1"/>
</dbReference>
<evidence type="ECO:0000256" key="1">
    <source>
        <dbReference type="ARBA" id="ARBA00004604"/>
    </source>
</evidence>
<dbReference type="GO" id="GO:0045943">
    <property type="term" value="P:positive regulation of transcription by RNA polymerase I"/>
    <property type="evidence" value="ECO:0007669"/>
    <property type="project" value="InterPro"/>
</dbReference>
<dbReference type="InterPro" id="IPR036322">
    <property type="entry name" value="WD40_repeat_dom_sf"/>
</dbReference>
<evidence type="ECO:0000256" key="3">
    <source>
        <dbReference type="ARBA" id="ARBA00022552"/>
    </source>
</evidence>
<dbReference type="PROSITE" id="PS50082">
    <property type="entry name" value="WD_REPEATS_2"/>
    <property type="match status" value="2"/>
</dbReference>
<evidence type="ECO:0000313" key="11">
    <source>
        <dbReference type="EMBL" id="OCB85603.1"/>
    </source>
</evidence>
<dbReference type="PROSITE" id="PS50294">
    <property type="entry name" value="WD_REPEATS_REGION"/>
    <property type="match status" value="2"/>
</dbReference>
<dbReference type="PANTHER" id="PTHR44215">
    <property type="entry name" value="WD REPEAT-CONTAINING PROTEIN 75"/>
    <property type="match status" value="1"/>
</dbReference>
<organism evidence="11 12">
    <name type="scientific">Sanghuangporus baumii</name>
    <name type="common">Phellinus baumii</name>
    <dbReference type="NCBI Taxonomy" id="108892"/>
    <lineage>
        <taxon>Eukaryota</taxon>
        <taxon>Fungi</taxon>
        <taxon>Dikarya</taxon>
        <taxon>Basidiomycota</taxon>
        <taxon>Agaricomycotina</taxon>
        <taxon>Agaricomycetes</taxon>
        <taxon>Hymenochaetales</taxon>
        <taxon>Hymenochaetaceae</taxon>
        <taxon>Sanghuangporus</taxon>
    </lineage>
</organism>
<dbReference type="Pfam" id="PF23869">
    <property type="entry name" value="Beta-prop_WDR75_1st"/>
    <property type="match status" value="1"/>
</dbReference>
<evidence type="ECO:0000256" key="6">
    <source>
        <dbReference type="ARBA" id="ARBA00023163"/>
    </source>
</evidence>